<evidence type="ECO:0000313" key="2">
    <source>
        <dbReference type="EMBL" id="BDQ32983.1"/>
    </source>
</evidence>
<name>A0ABM8ANL3_9BACT</name>
<keyword evidence="3" id="KW-1185">Reference proteome</keyword>
<dbReference type="Proteomes" id="UP001061361">
    <property type="component" value="Chromosome"/>
</dbReference>
<sequence>MAIKKILILGHSGFIGQAMMSDLAANAPGVEAVGLSYPDVDFSKREDWDKVAAHFNEETAVVFLAAVKRQVGDNRESFARNMDMIYHLAEAVENNPVGKLVFYSSTAVYGEDVQHPDITEETGVQPTSFYGLCKFTAERVLLKACDPKRLVCLRPPTAYGGGDLPQYGPSGFTHKSVTGETIVLWGDGEEKREFVYIDDLVAVTRLVIGSDFSGVLNVCAGKSYTFRDVLKCVAGLPTGLPPLDQRERTKDKVDNYFDNTLFRETFPDFAFTPLEEGILKTYEAKRAALSPTS</sequence>
<organism evidence="2 3">
    <name type="scientific">Pseudodesulfovibrio portus</name>
    <dbReference type="NCBI Taxonomy" id="231439"/>
    <lineage>
        <taxon>Bacteria</taxon>
        <taxon>Pseudomonadati</taxon>
        <taxon>Thermodesulfobacteriota</taxon>
        <taxon>Desulfovibrionia</taxon>
        <taxon>Desulfovibrionales</taxon>
        <taxon>Desulfovibrionaceae</taxon>
    </lineage>
</organism>
<dbReference type="InterPro" id="IPR036291">
    <property type="entry name" value="NAD(P)-bd_dom_sf"/>
</dbReference>
<dbReference type="InterPro" id="IPR050177">
    <property type="entry name" value="Lipid_A_modif_metabolic_enz"/>
</dbReference>
<reference evidence="2" key="1">
    <citation type="submission" date="2022-08" db="EMBL/GenBank/DDBJ databases">
        <title>Genome Sequence of the sulphate-reducing bacterium, Pseudodesulfovibrio portus JCM14722.</title>
        <authorList>
            <person name="Kondo R."/>
            <person name="Kataoka T."/>
        </authorList>
    </citation>
    <scope>NUCLEOTIDE SEQUENCE</scope>
    <source>
        <strain evidence="2">JCM 14722</strain>
    </source>
</reference>
<dbReference type="PANTHER" id="PTHR43245:SF53">
    <property type="entry name" value="EPIMERASE-RELATED"/>
    <property type="match status" value="1"/>
</dbReference>
<protein>
    <submittedName>
        <fullName evidence="2">UDP-glucose 4-epimerase</fullName>
    </submittedName>
</protein>
<dbReference type="RefSeq" id="WP_264983039.1">
    <property type="nucleotide sequence ID" value="NZ_AP026708.1"/>
</dbReference>
<evidence type="ECO:0000259" key="1">
    <source>
        <dbReference type="Pfam" id="PF01370"/>
    </source>
</evidence>
<dbReference type="EMBL" id="AP026708">
    <property type="protein sequence ID" value="BDQ32983.1"/>
    <property type="molecule type" value="Genomic_DNA"/>
</dbReference>
<dbReference type="Pfam" id="PF01370">
    <property type="entry name" value="Epimerase"/>
    <property type="match status" value="1"/>
</dbReference>
<dbReference type="CDD" id="cd08946">
    <property type="entry name" value="SDR_e"/>
    <property type="match status" value="1"/>
</dbReference>
<evidence type="ECO:0000313" key="3">
    <source>
        <dbReference type="Proteomes" id="UP001061361"/>
    </source>
</evidence>
<accession>A0ABM8ANL3</accession>
<dbReference type="PANTHER" id="PTHR43245">
    <property type="entry name" value="BIFUNCTIONAL POLYMYXIN RESISTANCE PROTEIN ARNA"/>
    <property type="match status" value="1"/>
</dbReference>
<gene>
    <name evidence="2" type="primary">galE</name>
    <name evidence="2" type="ORF">JCM14722_05250</name>
</gene>
<dbReference type="Gene3D" id="3.40.50.720">
    <property type="entry name" value="NAD(P)-binding Rossmann-like Domain"/>
    <property type="match status" value="1"/>
</dbReference>
<proteinExistence type="predicted"/>
<dbReference type="InterPro" id="IPR001509">
    <property type="entry name" value="Epimerase_deHydtase"/>
</dbReference>
<feature type="domain" description="NAD-dependent epimerase/dehydratase" evidence="1">
    <location>
        <begin position="6"/>
        <end position="210"/>
    </location>
</feature>
<dbReference type="SUPFAM" id="SSF51735">
    <property type="entry name" value="NAD(P)-binding Rossmann-fold domains"/>
    <property type="match status" value="1"/>
</dbReference>